<evidence type="ECO:0000313" key="2">
    <source>
        <dbReference type="EMBL" id="CAK0900284.1"/>
    </source>
</evidence>
<dbReference type="Proteomes" id="UP001189429">
    <property type="component" value="Unassembled WGS sequence"/>
</dbReference>
<reference evidence="2" key="1">
    <citation type="submission" date="2023-10" db="EMBL/GenBank/DDBJ databases">
        <authorList>
            <person name="Chen Y."/>
            <person name="Shah S."/>
            <person name="Dougan E. K."/>
            <person name="Thang M."/>
            <person name="Chan C."/>
        </authorList>
    </citation>
    <scope>NUCLEOTIDE SEQUENCE [LARGE SCALE GENOMIC DNA]</scope>
</reference>
<accession>A0ABN9XKX1</accession>
<feature type="compositionally biased region" description="Polar residues" evidence="1">
    <location>
        <begin position="52"/>
        <end position="66"/>
    </location>
</feature>
<name>A0ABN9XKX1_9DINO</name>
<feature type="non-terminal residue" evidence="2">
    <location>
        <position position="1"/>
    </location>
</feature>
<evidence type="ECO:0000256" key="1">
    <source>
        <dbReference type="SAM" id="MobiDB-lite"/>
    </source>
</evidence>
<dbReference type="EMBL" id="CAUYUJ010020751">
    <property type="protein sequence ID" value="CAK0900284.1"/>
    <property type="molecule type" value="Genomic_DNA"/>
</dbReference>
<feature type="region of interest" description="Disordered" evidence="1">
    <location>
        <begin position="28"/>
        <end position="71"/>
    </location>
</feature>
<gene>
    <name evidence="2" type="ORF">PCOR1329_LOCUS77606</name>
</gene>
<proteinExistence type="predicted"/>
<feature type="non-terminal residue" evidence="2">
    <location>
        <position position="108"/>
    </location>
</feature>
<protein>
    <recommendedName>
        <fullName evidence="4">Protein-tyrosine sulfotransferase</fullName>
    </recommendedName>
</protein>
<evidence type="ECO:0008006" key="4">
    <source>
        <dbReference type="Google" id="ProtNLM"/>
    </source>
</evidence>
<keyword evidence="3" id="KW-1185">Reference proteome</keyword>
<organism evidence="2 3">
    <name type="scientific">Prorocentrum cordatum</name>
    <dbReference type="NCBI Taxonomy" id="2364126"/>
    <lineage>
        <taxon>Eukaryota</taxon>
        <taxon>Sar</taxon>
        <taxon>Alveolata</taxon>
        <taxon>Dinophyceae</taxon>
        <taxon>Prorocentrales</taxon>
        <taxon>Prorocentraceae</taxon>
        <taxon>Prorocentrum</taxon>
    </lineage>
</organism>
<sequence length="108" mass="11993">MEYEGYSDMVRKVADHLDLPLSDEVRRCAASHDPSRRGGLGTSARGPRSDQRCLSSGTSSPATTRIGSGAGLARRLLRPSAVRRGWWAVWRRPRTRLTTRRTGWRGTG</sequence>
<comment type="caution">
    <text evidence="2">The sequence shown here is derived from an EMBL/GenBank/DDBJ whole genome shotgun (WGS) entry which is preliminary data.</text>
</comment>
<evidence type="ECO:0000313" key="3">
    <source>
        <dbReference type="Proteomes" id="UP001189429"/>
    </source>
</evidence>